<feature type="domain" description="C3H1-type" evidence="3">
    <location>
        <begin position="64"/>
        <end position="91"/>
    </location>
</feature>
<reference evidence="4" key="1">
    <citation type="submission" date="2021-02" db="EMBL/GenBank/DDBJ databases">
        <authorList>
            <person name="Dougan E. K."/>
            <person name="Rhodes N."/>
            <person name="Thang M."/>
            <person name="Chan C."/>
        </authorList>
    </citation>
    <scope>NUCLEOTIDE SEQUENCE</scope>
</reference>
<dbReference type="PROSITE" id="PS50103">
    <property type="entry name" value="ZF_C3H1"/>
    <property type="match status" value="1"/>
</dbReference>
<proteinExistence type="predicted"/>
<name>A0A812PST0_9DINO</name>
<organism evidence="4 5">
    <name type="scientific">Symbiodinium natans</name>
    <dbReference type="NCBI Taxonomy" id="878477"/>
    <lineage>
        <taxon>Eukaryota</taxon>
        <taxon>Sar</taxon>
        <taxon>Alveolata</taxon>
        <taxon>Dinophyceae</taxon>
        <taxon>Suessiales</taxon>
        <taxon>Symbiodiniaceae</taxon>
        <taxon>Symbiodinium</taxon>
    </lineage>
</organism>
<evidence type="ECO:0000313" key="4">
    <source>
        <dbReference type="EMBL" id="CAE7359828.1"/>
    </source>
</evidence>
<gene>
    <name evidence="4" type="ORF">SNAT2548_LOCUS19301</name>
</gene>
<protein>
    <recommendedName>
        <fullName evidence="3">C3H1-type domain-containing protein</fullName>
    </recommendedName>
</protein>
<dbReference type="InterPro" id="IPR000571">
    <property type="entry name" value="Znf_CCCH"/>
</dbReference>
<sequence>MFLQLGSMSESRSPETTSSLPMGPPHGPMKTSQDNVELCRRHQLCLGEQTHLEALNKGSFGHPELCRKPCQFFHLGTCAMGRSCGYCHMPHTGSPATLDRVGRVTLRKLPAGRTLELFLPILYARAEESDLMMEAAPLLAMLAQAEAQSEATSHPAAKKSSDRDPFKEIRKTLRKMTFSELVGLLCRNCDKEAFVPQVTEELMSLRENCADRVLI</sequence>
<keyword evidence="1" id="KW-0863">Zinc-finger</keyword>
<comment type="caution">
    <text evidence="4">The sequence shown here is derived from an EMBL/GenBank/DDBJ whole genome shotgun (WGS) entry which is preliminary data.</text>
</comment>
<evidence type="ECO:0000313" key="5">
    <source>
        <dbReference type="Proteomes" id="UP000604046"/>
    </source>
</evidence>
<dbReference type="GO" id="GO:0008270">
    <property type="term" value="F:zinc ion binding"/>
    <property type="evidence" value="ECO:0007669"/>
    <property type="project" value="UniProtKB-KW"/>
</dbReference>
<accession>A0A812PST0</accession>
<feature type="compositionally biased region" description="Polar residues" evidence="2">
    <location>
        <begin position="1"/>
        <end position="20"/>
    </location>
</feature>
<evidence type="ECO:0000256" key="1">
    <source>
        <dbReference type="PROSITE-ProRule" id="PRU00723"/>
    </source>
</evidence>
<feature type="zinc finger region" description="C3H1-type" evidence="1">
    <location>
        <begin position="64"/>
        <end position="91"/>
    </location>
</feature>
<evidence type="ECO:0000256" key="2">
    <source>
        <dbReference type="SAM" id="MobiDB-lite"/>
    </source>
</evidence>
<feature type="region of interest" description="Disordered" evidence="2">
    <location>
        <begin position="1"/>
        <end position="33"/>
    </location>
</feature>
<dbReference type="Proteomes" id="UP000604046">
    <property type="component" value="Unassembled WGS sequence"/>
</dbReference>
<keyword evidence="5" id="KW-1185">Reference proteome</keyword>
<keyword evidence="1" id="KW-0479">Metal-binding</keyword>
<evidence type="ECO:0000259" key="3">
    <source>
        <dbReference type="PROSITE" id="PS50103"/>
    </source>
</evidence>
<dbReference type="EMBL" id="CAJNDS010002173">
    <property type="protein sequence ID" value="CAE7359828.1"/>
    <property type="molecule type" value="Genomic_DNA"/>
</dbReference>
<keyword evidence="1" id="KW-0862">Zinc</keyword>
<dbReference type="AlphaFoldDB" id="A0A812PST0"/>